<dbReference type="Proteomes" id="UP001321473">
    <property type="component" value="Unassembled WGS sequence"/>
</dbReference>
<dbReference type="AlphaFoldDB" id="A0AAQ4E719"/>
<reference evidence="2 3" key="1">
    <citation type="journal article" date="2023" name="Arcadia Sci">
        <title>De novo assembly of a long-read Amblyomma americanum tick genome.</title>
        <authorList>
            <person name="Chou S."/>
            <person name="Poskanzer K.E."/>
            <person name="Rollins M."/>
            <person name="Thuy-Boun P.S."/>
        </authorList>
    </citation>
    <scope>NUCLEOTIDE SEQUENCE [LARGE SCALE GENOMIC DNA]</scope>
    <source>
        <strain evidence="2">F_SG_1</strain>
        <tissue evidence="2">Salivary glands</tissue>
    </source>
</reference>
<gene>
    <name evidence="2" type="ORF">V5799_013050</name>
</gene>
<evidence type="ECO:0000256" key="1">
    <source>
        <dbReference type="ARBA" id="ARBA00021268"/>
    </source>
</evidence>
<comment type="caution">
    <text evidence="2">The sequence shown here is derived from an EMBL/GenBank/DDBJ whole genome shotgun (WGS) entry which is preliminary data.</text>
</comment>
<accession>A0AAQ4E719</accession>
<evidence type="ECO:0000313" key="2">
    <source>
        <dbReference type="EMBL" id="KAK8770485.1"/>
    </source>
</evidence>
<name>A0AAQ4E719_AMBAM</name>
<keyword evidence="3" id="KW-1185">Reference proteome</keyword>
<dbReference type="InterPro" id="IPR013523">
    <property type="entry name" value="Hist_AcTrfase_HAT1_C"/>
</dbReference>
<dbReference type="GO" id="GO:0042393">
    <property type="term" value="F:histone binding"/>
    <property type="evidence" value="ECO:0007669"/>
    <property type="project" value="InterPro"/>
</dbReference>
<feature type="non-terminal residue" evidence="2">
    <location>
        <position position="1"/>
    </location>
</feature>
<sequence>KQARRVYEILRLRATNTANASQYRKYRLEVKNRLNAPYQQRAQRCCFFIGIQF</sequence>
<protein>
    <recommendedName>
        <fullName evidence="1">Histone acetyltransferase type B catalytic subunit</fullName>
    </recommendedName>
</protein>
<dbReference type="Gene3D" id="1.10.10.390">
    <property type="match status" value="1"/>
</dbReference>
<organism evidence="2 3">
    <name type="scientific">Amblyomma americanum</name>
    <name type="common">Lone star tick</name>
    <dbReference type="NCBI Taxonomy" id="6943"/>
    <lineage>
        <taxon>Eukaryota</taxon>
        <taxon>Metazoa</taxon>
        <taxon>Ecdysozoa</taxon>
        <taxon>Arthropoda</taxon>
        <taxon>Chelicerata</taxon>
        <taxon>Arachnida</taxon>
        <taxon>Acari</taxon>
        <taxon>Parasitiformes</taxon>
        <taxon>Ixodida</taxon>
        <taxon>Ixodoidea</taxon>
        <taxon>Ixodidae</taxon>
        <taxon>Amblyomminae</taxon>
        <taxon>Amblyomma</taxon>
    </lineage>
</organism>
<dbReference type="EMBL" id="JARKHS020021072">
    <property type="protein sequence ID" value="KAK8770485.1"/>
    <property type="molecule type" value="Genomic_DNA"/>
</dbReference>
<evidence type="ECO:0000313" key="3">
    <source>
        <dbReference type="Proteomes" id="UP001321473"/>
    </source>
</evidence>
<proteinExistence type="predicted"/>